<proteinExistence type="predicted"/>
<evidence type="ECO:0000256" key="1">
    <source>
        <dbReference type="SAM" id="SignalP"/>
    </source>
</evidence>
<evidence type="ECO:0000313" key="4">
    <source>
        <dbReference type="Proteomes" id="UP000182771"/>
    </source>
</evidence>
<feature type="chain" id="PRO_5028997720" evidence="1">
    <location>
        <begin position="21"/>
        <end position="193"/>
    </location>
</feature>
<dbReference type="AlphaFoldDB" id="A0A1H2SZN5"/>
<feature type="signal peptide" evidence="1">
    <location>
        <begin position="1"/>
        <end position="20"/>
    </location>
</feature>
<keyword evidence="4" id="KW-1185">Reference proteome</keyword>
<protein>
    <submittedName>
        <fullName evidence="3">Opacity protein</fullName>
    </submittedName>
</protein>
<dbReference type="Proteomes" id="UP000182771">
    <property type="component" value="Unassembled WGS sequence"/>
</dbReference>
<gene>
    <name evidence="3" type="ORF">SAMN05444420_10226</name>
</gene>
<evidence type="ECO:0000313" key="3">
    <source>
        <dbReference type="EMBL" id="SDW36499.1"/>
    </source>
</evidence>
<dbReference type="SUPFAM" id="SSF56925">
    <property type="entry name" value="OMPA-like"/>
    <property type="match status" value="1"/>
</dbReference>
<reference evidence="3 4" key="1">
    <citation type="submission" date="2016-10" db="EMBL/GenBank/DDBJ databases">
        <authorList>
            <person name="Varghese N."/>
            <person name="Submissions S."/>
        </authorList>
    </citation>
    <scope>NUCLEOTIDE SEQUENCE [LARGE SCALE GENOMIC DNA]</scope>
    <source>
        <strain evidence="3 4">DSM 11449</strain>
    </source>
</reference>
<dbReference type="Pfam" id="PF13568">
    <property type="entry name" value="OMP_b-brl_2"/>
    <property type="match status" value="1"/>
</dbReference>
<dbReference type="InterPro" id="IPR011250">
    <property type="entry name" value="OMP/PagP_B-barrel"/>
</dbReference>
<accession>A0A1H2SZN5</accession>
<sequence length="193" mass="21449">MKKILITVVFAALAIAGANAQVKFGVRAGLNHTDQAVKEYDIKQETVPRISFYVGGLAEYAFNDVVLMDAGLTYSNQGYKTKIGDGKVIDHTLNLPVWFKYDFAGFRPKAGLYAGYILNHELKGNTSSSYSIKDEDYNHFDYGIGLGAEYNLPNNGLFFEASYNWGLANLKKNGDAKNYENNRVIQVGVGYKF</sequence>
<comment type="caution">
    <text evidence="3">The sequence shown here is derived from an EMBL/GenBank/DDBJ whole genome shotgun (WGS) entry which is preliminary data.</text>
</comment>
<dbReference type="RefSeq" id="WP_016420367.1">
    <property type="nucleotide sequence ID" value="NZ_FNND01000002.1"/>
</dbReference>
<dbReference type="InterPro" id="IPR025665">
    <property type="entry name" value="Beta-barrel_OMP_2"/>
</dbReference>
<feature type="domain" description="Outer membrane protein beta-barrel" evidence="2">
    <location>
        <begin position="21"/>
        <end position="170"/>
    </location>
</feature>
<dbReference type="OrthoDB" id="947434at2"/>
<evidence type="ECO:0000259" key="2">
    <source>
        <dbReference type="Pfam" id="PF13568"/>
    </source>
</evidence>
<dbReference type="EMBL" id="FNND01000002">
    <property type="protein sequence ID" value="SDW36499.1"/>
    <property type="molecule type" value="Genomic_DNA"/>
</dbReference>
<keyword evidence="1" id="KW-0732">Signal</keyword>
<name>A0A1H2SZN5_9FLAO</name>
<dbReference type="Gene3D" id="2.40.160.20">
    <property type="match status" value="1"/>
</dbReference>
<dbReference type="GeneID" id="85016128"/>
<organism evidence="3 4">
    <name type="scientific">Capnocytophaga granulosa</name>
    <dbReference type="NCBI Taxonomy" id="45242"/>
    <lineage>
        <taxon>Bacteria</taxon>
        <taxon>Pseudomonadati</taxon>
        <taxon>Bacteroidota</taxon>
        <taxon>Flavobacteriia</taxon>
        <taxon>Flavobacteriales</taxon>
        <taxon>Flavobacteriaceae</taxon>
        <taxon>Capnocytophaga</taxon>
    </lineage>
</organism>